<proteinExistence type="predicted"/>
<dbReference type="RefSeq" id="WP_134053640.1">
    <property type="nucleotide sequence ID" value="NZ_AP022586.1"/>
</dbReference>
<keyword evidence="3" id="KW-1185">Reference proteome</keyword>
<dbReference type="PANTHER" id="PTHR35569:SF1">
    <property type="entry name" value="CYANAMIDE HYDRATASE DDI2-RELATED"/>
    <property type="match status" value="1"/>
</dbReference>
<dbReference type="AlphaFoldDB" id="A0AAD1IK13"/>
<organism evidence="2 3">
    <name type="scientific">Mycolicibacterium litorale</name>
    <dbReference type="NCBI Taxonomy" id="758802"/>
    <lineage>
        <taxon>Bacteria</taxon>
        <taxon>Bacillati</taxon>
        <taxon>Actinomycetota</taxon>
        <taxon>Actinomycetes</taxon>
        <taxon>Mycobacteriales</taxon>
        <taxon>Mycobacteriaceae</taxon>
        <taxon>Mycolicibacterium</taxon>
    </lineage>
</organism>
<sequence>MTRTVAGIEIPDSAMAREVTELVRDAADDLLFGHSLRSYLWGMLHGRHRGLAPDPEMLYAAAMFHDLGLTPRYRRVDQRFELDGADAARDFLVDHGCSHAAARTVWLAVALHTTPEIPDRLEPEVALLIAGVSTDVVGAGADALTPEEIAEVCAAQPRTNFADGILHAFHAGMKDRPQTTFGTMNVDVLAHFDPEFTRVDLVDLVVKNPLPQ</sequence>
<dbReference type="InterPro" id="IPR006674">
    <property type="entry name" value="HD_domain"/>
</dbReference>
<name>A0AAD1IK13_9MYCO</name>
<dbReference type="Gene3D" id="1.10.3210.10">
    <property type="entry name" value="Hypothetical protein af1432"/>
    <property type="match status" value="1"/>
</dbReference>
<dbReference type="SUPFAM" id="SSF109604">
    <property type="entry name" value="HD-domain/PDEase-like"/>
    <property type="match status" value="1"/>
</dbReference>
<evidence type="ECO:0000313" key="2">
    <source>
        <dbReference type="EMBL" id="BBY17162.1"/>
    </source>
</evidence>
<evidence type="ECO:0000313" key="3">
    <source>
        <dbReference type="Proteomes" id="UP000466607"/>
    </source>
</evidence>
<protein>
    <submittedName>
        <fullName evidence="2">Metal-dependent phosphohydrolase</fullName>
    </submittedName>
</protein>
<dbReference type="EMBL" id="AP022586">
    <property type="protein sequence ID" value="BBY17162.1"/>
    <property type="molecule type" value="Genomic_DNA"/>
</dbReference>
<reference evidence="2 3" key="1">
    <citation type="journal article" date="2019" name="Emerg. Microbes Infect.">
        <title>Comprehensive subspecies identification of 175 nontuberculous mycobacteria species based on 7547 genomic profiles.</title>
        <authorList>
            <person name="Matsumoto Y."/>
            <person name="Kinjo T."/>
            <person name="Motooka D."/>
            <person name="Nabeya D."/>
            <person name="Jung N."/>
            <person name="Uechi K."/>
            <person name="Horii T."/>
            <person name="Iida T."/>
            <person name="Fujita J."/>
            <person name="Nakamura S."/>
        </authorList>
    </citation>
    <scope>NUCLEOTIDE SEQUENCE [LARGE SCALE GENOMIC DNA]</scope>
    <source>
        <strain evidence="2 3">JCM 17423</strain>
    </source>
</reference>
<dbReference type="Pfam" id="PF01966">
    <property type="entry name" value="HD"/>
    <property type="match status" value="1"/>
</dbReference>
<dbReference type="PANTHER" id="PTHR35569">
    <property type="entry name" value="CYANAMIDE HYDRATASE DDI2-RELATED"/>
    <property type="match status" value="1"/>
</dbReference>
<feature type="domain" description="HD" evidence="1">
    <location>
        <begin position="32"/>
        <end position="118"/>
    </location>
</feature>
<evidence type="ECO:0000259" key="1">
    <source>
        <dbReference type="Pfam" id="PF01966"/>
    </source>
</evidence>
<dbReference type="Proteomes" id="UP000466607">
    <property type="component" value="Chromosome"/>
</dbReference>
<accession>A0AAD1IK13</accession>
<gene>
    <name evidence="2" type="ORF">MLIT_27540</name>
</gene>